<evidence type="ECO:0000256" key="1">
    <source>
        <dbReference type="ARBA" id="ARBA00002286"/>
    </source>
</evidence>
<dbReference type="GO" id="GO:0015074">
    <property type="term" value="P:DNA integration"/>
    <property type="evidence" value="ECO:0007669"/>
    <property type="project" value="InterPro"/>
</dbReference>
<dbReference type="Proteomes" id="UP000886607">
    <property type="component" value="Unassembled WGS sequence"/>
</dbReference>
<dbReference type="GO" id="GO:0003676">
    <property type="term" value="F:nucleic acid binding"/>
    <property type="evidence" value="ECO:0007669"/>
    <property type="project" value="InterPro"/>
</dbReference>
<sequence length="291" mass="34473">MNITWLCEIAQVSRSGFYAWQHRAEKRAQREAQDQTDFELILEAYNYRGFQKGSRSIHMRLLHTGTRMNRKKIQRLMQKYRLFCPIRKANPYRKMAKAKKENTILPNVLNRQFKATGPKTVLLTDVTYLFYGRQQKAYLSTIKDAYTHQILAYALSPSLEEDFILETIHRLYKDHALPKNFHALIHSDQGVHYTNLQFQTLVHSQQLRQSMSRRGNCWDNAPQESFFGHMKDEIQDLAGIDSYAQVQSIIDDYMDYYNHERYQWALAKCAPHQYEQYLKTGIHPLQTLNQE</sequence>
<dbReference type="InterPro" id="IPR001584">
    <property type="entry name" value="Integrase_cat-core"/>
</dbReference>
<dbReference type="InterPro" id="IPR048020">
    <property type="entry name" value="Transpos_IS3"/>
</dbReference>
<dbReference type="Pfam" id="PF13276">
    <property type="entry name" value="HTH_21"/>
    <property type="match status" value="1"/>
</dbReference>
<evidence type="ECO:0000259" key="2">
    <source>
        <dbReference type="PROSITE" id="PS50994"/>
    </source>
</evidence>
<dbReference type="InterPro" id="IPR012337">
    <property type="entry name" value="RNaseH-like_sf"/>
</dbReference>
<dbReference type="NCBIfam" id="NF033516">
    <property type="entry name" value="transpos_IS3"/>
    <property type="match status" value="1"/>
</dbReference>
<dbReference type="Pfam" id="PF13333">
    <property type="entry name" value="rve_2"/>
    <property type="match status" value="1"/>
</dbReference>
<reference evidence="4" key="2">
    <citation type="journal article" date="2020" name="Int. Dairy J.">
        <title>Lactic acid bacterial diversity in Brie cheese focusing on salt concentration and pH of isolation medium and characterisation of halophilic and alkaliphilic lactic acid bacterial isolates.</title>
        <authorList>
            <person name="Unno R."/>
            <person name="Matsutani M."/>
            <person name="Suzuki T."/>
            <person name="Kodama K."/>
            <person name="Matsushita H."/>
            <person name="Yamasato K."/>
            <person name="Koizumi Y."/>
            <person name="Ishikawa M."/>
        </authorList>
    </citation>
    <scope>NUCLEOTIDE SEQUENCE</scope>
    <source>
        <strain evidence="4">7C1</strain>
        <strain evidence="3">8C4</strain>
    </source>
</reference>
<evidence type="ECO:0000313" key="3">
    <source>
        <dbReference type="EMBL" id="GEQ49191.1"/>
    </source>
</evidence>
<reference evidence="4" key="1">
    <citation type="submission" date="2019-08" db="EMBL/GenBank/DDBJ databases">
        <authorList>
            <person name="Ishikawa M."/>
            <person name="Suzuki T."/>
            <person name="Matsutani M."/>
        </authorList>
    </citation>
    <scope>NUCLEOTIDE SEQUENCE</scope>
    <source>
        <strain evidence="4">7C1</strain>
        <strain evidence="3">8C4</strain>
    </source>
</reference>
<dbReference type="PROSITE" id="PS50994">
    <property type="entry name" value="INTEGRASE"/>
    <property type="match status" value="1"/>
</dbReference>
<protein>
    <submittedName>
        <fullName evidence="4">Transposase</fullName>
    </submittedName>
</protein>
<accession>A0AAN4RKB7</accession>
<dbReference type="AlphaFoldDB" id="A0AAN4RKB7"/>
<dbReference type="InterPro" id="IPR050900">
    <property type="entry name" value="Transposase_IS3/IS150/IS904"/>
</dbReference>
<name>A0AAN4RKB7_9ENTE</name>
<dbReference type="InterPro" id="IPR036397">
    <property type="entry name" value="RNaseH_sf"/>
</dbReference>
<dbReference type="Pfam" id="PF00665">
    <property type="entry name" value="rve"/>
    <property type="match status" value="1"/>
</dbReference>
<dbReference type="PANTHER" id="PTHR46889:SF5">
    <property type="entry name" value="INTEGRASE PROTEIN"/>
    <property type="match status" value="1"/>
</dbReference>
<comment type="caution">
    <text evidence="4">The sequence shown here is derived from an EMBL/GenBank/DDBJ whole genome shotgun (WGS) entry which is preliminary data.</text>
</comment>
<organism evidence="4 5">
    <name type="scientific">Tetragenococcus koreensis</name>
    <dbReference type="NCBI Taxonomy" id="290335"/>
    <lineage>
        <taxon>Bacteria</taxon>
        <taxon>Bacillati</taxon>
        <taxon>Bacillota</taxon>
        <taxon>Bacilli</taxon>
        <taxon>Lactobacillales</taxon>
        <taxon>Enterococcaceae</taxon>
        <taxon>Tetragenococcus</taxon>
    </lineage>
</organism>
<evidence type="ECO:0000313" key="5">
    <source>
        <dbReference type="Proteomes" id="UP000886597"/>
    </source>
</evidence>
<dbReference type="Proteomes" id="UP000886597">
    <property type="component" value="Unassembled WGS sequence"/>
</dbReference>
<dbReference type="SUPFAM" id="SSF53098">
    <property type="entry name" value="Ribonuclease H-like"/>
    <property type="match status" value="1"/>
</dbReference>
<dbReference type="PANTHER" id="PTHR46889">
    <property type="entry name" value="TRANSPOSASE INSF FOR INSERTION SEQUENCE IS3B-RELATED"/>
    <property type="match status" value="1"/>
</dbReference>
<feature type="domain" description="Integrase catalytic" evidence="2">
    <location>
        <begin position="114"/>
        <end position="279"/>
    </location>
</feature>
<dbReference type="EMBL" id="BKBQ01000015">
    <property type="protein sequence ID" value="GEQ54332.1"/>
    <property type="molecule type" value="Genomic_DNA"/>
</dbReference>
<evidence type="ECO:0000313" key="6">
    <source>
        <dbReference type="Proteomes" id="UP000886607"/>
    </source>
</evidence>
<gene>
    <name evidence="3" type="ORF">TK11N_10430</name>
    <name evidence="4" type="ORF">TK2N_11760</name>
</gene>
<proteinExistence type="predicted"/>
<dbReference type="EMBL" id="BKBO01000013">
    <property type="protein sequence ID" value="GEQ49191.1"/>
    <property type="molecule type" value="Genomic_DNA"/>
</dbReference>
<dbReference type="InterPro" id="IPR025948">
    <property type="entry name" value="HTH-like_dom"/>
</dbReference>
<evidence type="ECO:0000313" key="4">
    <source>
        <dbReference type="EMBL" id="GEQ54332.1"/>
    </source>
</evidence>
<comment type="function">
    <text evidence="1">Involved in the transposition of the insertion sequence.</text>
</comment>
<keyword evidence="6" id="KW-1185">Reference proteome</keyword>
<dbReference type="Gene3D" id="3.30.420.10">
    <property type="entry name" value="Ribonuclease H-like superfamily/Ribonuclease H"/>
    <property type="match status" value="1"/>
</dbReference>